<reference evidence="2" key="1">
    <citation type="submission" date="2016-10" db="EMBL/GenBank/DDBJ databases">
        <authorList>
            <person name="Varghese N."/>
            <person name="Submissions S."/>
        </authorList>
    </citation>
    <scope>NUCLEOTIDE SEQUENCE [LARGE SCALE GENOMIC DNA]</scope>
    <source>
        <strain evidence="2">DSM 18733</strain>
    </source>
</reference>
<dbReference type="OrthoDB" id="5431540at2"/>
<dbReference type="InterPro" id="IPR010321">
    <property type="entry name" value="DUF922"/>
</dbReference>
<dbReference type="EMBL" id="FOAF01000002">
    <property type="protein sequence ID" value="SEL51663.1"/>
    <property type="molecule type" value="Genomic_DNA"/>
</dbReference>
<accession>A0A1H7QUR2</accession>
<evidence type="ECO:0000313" key="1">
    <source>
        <dbReference type="EMBL" id="SEL51663.1"/>
    </source>
</evidence>
<evidence type="ECO:0008006" key="3">
    <source>
        <dbReference type="Google" id="ProtNLM"/>
    </source>
</evidence>
<dbReference type="RefSeq" id="WP_093325173.1">
    <property type="nucleotide sequence ID" value="NZ_FOAF01000002.1"/>
</dbReference>
<sequence>MVKKKSYAFVIILLLGFFWIYPIYAQGYRKLNAEDFRGKPKTNDRYLSYTKLRIGYSSTATKKGSNYSLTFHVYLDINKAESWMKFDKINSRETFVALLNHEQGHFKIGALMQQELMQRLKAKRYSSHYKQEAATIFNKVATKYHLLQLQYDKETRHMMNIEKQKQWDEKLNSSLIEYGILP</sequence>
<dbReference type="Proteomes" id="UP000199421">
    <property type="component" value="Unassembled WGS sequence"/>
</dbReference>
<proteinExistence type="predicted"/>
<dbReference type="AlphaFoldDB" id="A0A1H7QUR2"/>
<protein>
    <recommendedName>
        <fullName evidence="3">DUF922 domain-containing protein</fullName>
    </recommendedName>
</protein>
<keyword evidence="2" id="KW-1185">Reference proteome</keyword>
<dbReference type="Pfam" id="PF06037">
    <property type="entry name" value="DUF922"/>
    <property type="match status" value="1"/>
</dbReference>
<organism evidence="1 2">
    <name type="scientific">Olivibacter domesticus</name>
    <name type="common">Pseudosphingobacterium domesticum</name>
    <dbReference type="NCBI Taxonomy" id="407022"/>
    <lineage>
        <taxon>Bacteria</taxon>
        <taxon>Pseudomonadati</taxon>
        <taxon>Bacteroidota</taxon>
        <taxon>Sphingobacteriia</taxon>
        <taxon>Sphingobacteriales</taxon>
        <taxon>Sphingobacteriaceae</taxon>
        <taxon>Olivibacter</taxon>
    </lineage>
</organism>
<name>A0A1H7QUR2_OLID1</name>
<gene>
    <name evidence="1" type="ORF">SAMN05661044_02732</name>
</gene>
<evidence type="ECO:0000313" key="2">
    <source>
        <dbReference type="Proteomes" id="UP000199421"/>
    </source>
</evidence>
<dbReference type="STRING" id="407022.SAMN05661044_02732"/>